<reference evidence="2" key="1">
    <citation type="submission" date="2021-06" db="EMBL/GenBank/DDBJ databases">
        <authorList>
            <person name="Huq M.A."/>
        </authorList>
    </citation>
    <scope>NUCLEOTIDE SEQUENCE</scope>
    <source>
        <strain evidence="2">MAH-26</strain>
    </source>
</reference>
<dbReference type="Proteomes" id="UP000812270">
    <property type="component" value="Unassembled WGS sequence"/>
</dbReference>
<evidence type="ECO:0000313" key="3">
    <source>
        <dbReference type="Proteomes" id="UP000812270"/>
    </source>
</evidence>
<proteinExistence type="predicted"/>
<dbReference type="RefSeq" id="WP_217789214.1">
    <property type="nucleotide sequence ID" value="NZ_JAHSPG010000001.1"/>
</dbReference>
<accession>A0A9E2W134</accession>
<comment type="caution">
    <text evidence="2">The sequence shown here is derived from an EMBL/GenBank/DDBJ whole genome shotgun (WGS) entry which is preliminary data.</text>
</comment>
<feature type="signal peptide" evidence="1">
    <location>
        <begin position="1"/>
        <end position="23"/>
    </location>
</feature>
<evidence type="ECO:0008006" key="4">
    <source>
        <dbReference type="Google" id="ProtNLM"/>
    </source>
</evidence>
<dbReference type="AlphaFoldDB" id="A0A9E2W134"/>
<gene>
    <name evidence="2" type="ORF">KTO63_00805</name>
</gene>
<evidence type="ECO:0000256" key="1">
    <source>
        <dbReference type="SAM" id="SignalP"/>
    </source>
</evidence>
<keyword evidence="3" id="KW-1185">Reference proteome</keyword>
<evidence type="ECO:0000313" key="2">
    <source>
        <dbReference type="EMBL" id="MBV4355665.1"/>
    </source>
</evidence>
<name>A0A9E2W134_9BACT</name>
<protein>
    <recommendedName>
        <fullName evidence="4">Outer membrane protein beta-barrel domain-containing protein</fullName>
    </recommendedName>
</protein>
<keyword evidence="1" id="KW-0732">Signal</keyword>
<dbReference type="EMBL" id="JAHSPG010000001">
    <property type="protein sequence ID" value="MBV4355665.1"/>
    <property type="molecule type" value="Genomic_DNA"/>
</dbReference>
<organism evidence="2 3">
    <name type="scientific">Pinibacter aurantiacus</name>
    <dbReference type="NCBI Taxonomy" id="2851599"/>
    <lineage>
        <taxon>Bacteria</taxon>
        <taxon>Pseudomonadati</taxon>
        <taxon>Bacteroidota</taxon>
        <taxon>Chitinophagia</taxon>
        <taxon>Chitinophagales</taxon>
        <taxon>Chitinophagaceae</taxon>
        <taxon>Pinibacter</taxon>
    </lineage>
</organism>
<sequence>MTKSRIILGALLIGSLLTGTAQAQSKSGQPITPMKVGSTTLNLGIGVGAPYDGHYNGNAFGTKIAAEWGLWQAGPGVITLGGEFGGSFSNKSYYNDHDHWQARTIVLAMRSAWHYGWKVKGLDTYGGLSAGIGFERYGYEDHRENDVIPVFGGFVGASYFFTPGFGVNAEAGYDITNFQVGVVFKLK</sequence>
<feature type="chain" id="PRO_5039426230" description="Outer membrane protein beta-barrel domain-containing protein" evidence="1">
    <location>
        <begin position="24"/>
        <end position="187"/>
    </location>
</feature>